<proteinExistence type="inferred from homology"/>
<evidence type="ECO:0000256" key="8">
    <source>
        <dbReference type="ARBA" id="ARBA00023047"/>
    </source>
</evidence>
<evidence type="ECO:0000256" key="1">
    <source>
        <dbReference type="ARBA" id="ARBA00004571"/>
    </source>
</evidence>
<evidence type="ECO:0000256" key="4">
    <source>
        <dbReference type="ARBA" id="ARBA00022452"/>
    </source>
</evidence>
<evidence type="ECO:0000256" key="2">
    <source>
        <dbReference type="ARBA" id="ARBA00009450"/>
    </source>
</evidence>
<keyword evidence="3" id="KW-0813">Transport</keyword>
<organism evidence="18 19">
    <name type="scientific">Geofilum rubicundum JCM 15548</name>
    <dbReference type="NCBI Taxonomy" id="1236989"/>
    <lineage>
        <taxon>Bacteria</taxon>
        <taxon>Pseudomonadati</taxon>
        <taxon>Bacteroidota</taxon>
        <taxon>Bacteroidia</taxon>
        <taxon>Marinilabiliales</taxon>
        <taxon>Marinilabiliaceae</taxon>
        <taxon>Geofilum</taxon>
    </lineage>
</organism>
<keyword evidence="4" id="KW-1134">Transmembrane beta strand</keyword>
<evidence type="ECO:0000259" key="17">
    <source>
        <dbReference type="Pfam" id="PF22461"/>
    </source>
</evidence>
<dbReference type="GO" id="GO:0015159">
    <property type="term" value="F:polysaccharide transmembrane transporter activity"/>
    <property type="evidence" value="ECO:0007669"/>
    <property type="project" value="InterPro"/>
</dbReference>
<keyword evidence="7" id="KW-0732">Signal</keyword>
<dbReference type="Gene3D" id="3.10.560.10">
    <property type="entry name" value="Outer membrane lipoprotein wza domain like"/>
    <property type="match status" value="1"/>
</dbReference>
<feature type="domain" description="SLBB" evidence="17">
    <location>
        <begin position="147"/>
        <end position="226"/>
    </location>
</feature>
<comment type="caution">
    <text evidence="18">The sequence shown here is derived from an EMBL/GenBank/DDBJ whole genome shotgun (WGS) entry which is preliminary data.</text>
</comment>
<evidence type="ECO:0000256" key="6">
    <source>
        <dbReference type="ARBA" id="ARBA00022692"/>
    </source>
</evidence>
<keyword evidence="11 15" id="KW-0472">Membrane</keyword>
<dbReference type="PANTHER" id="PTHR33619:SF3">
    <property type="entry name" value="POLYSACCHARIDE EXPORT PROTEIN GFCE-RELATED"/>
    <property type="match status" value="1"/>
</dbReference>
<dbReference type="RefSeq" id="WP_062123928.1">
    <property type="nucleotide sequence ID" value="NZ_BAZW01000010.1"/>
</dbReference>
<keyword evidence="12" id="KW-0564">Palmitate</keyword>
<feature type="transmembrane region" description="Helical" evidence="15">
    <location>
        <begin position="238"/>
        <end position="258"/>
    </location>
</feature>
<evidence type="ECO:0000256" key="13">
    <source>
        <dbReference type="ARBA" id="ARBA00023237"/>
    </source>
</evidence>
<dbReference type="OrthoDB" id="662756at2"/>
<dbReference type="Proteomes" id="UP000032900">
    <property type="component" value="Unassembled WGS sequence"/>
</dbReference>
<dbReference type="GO" id="GO:0046930">
    <property type="term" value="C:pore complex"/>
    <property type="evidence" value="ECO:0007669"/>
    <property type="project" value="UniProtKB-KW"/>
</dbReference>
<evidence type="ECO:0000256" key="3">
    <source>
        <dbReference type="ARBA" id="ARBA00022448"/>
    </source>
</evidence>
<comment type="subcellular location">
    <subcellularLocation>
        <location evidence="1">Cell outer membrane</location>
        <topology evidence="1">Multi-pass membrane protein</topology>
    </subcellularLocation>
</comment>
<keyword evidence="5" id="KW-0762">Sugar transport</keyword>
<dbReference type="GO" id="GO:0015288">
    <property type="term" value="F:porin activity"/>
    <property type="evidence" value="ECO:0007669"/>
    <property type="project" value="UniProtKB-KW"/>
</dbReference>
<dbReference type="Gene3D" id="3.30.1950.10">
    <property type="entry name" value="wza like domain"/>
    <property type="match status" value="1"/>
</dbReference>
<evidence type="ECO:0000256" key="5">
    <source>
        <dbReference type="ARBA" id="ARBA00022597"/>
    </source>
</evidence>
<keyword evidence="15" id="KW-1133">Transmembrane helix</keyword>
<dbReference type="Pfam" id="PF02563">
    <property type="entry name" value="Poly_export"/>
    <property type="match status" value="1"/>
</dbReference>
<dbReference type="AlphaFoldDB" id="A0A0E9LWQ4"/>
<accession>A0A0E9LWQ4</accession>
<evidence type="ECO:0000256" key="9">
    <source>
        <dbReference type="ARBA" id="ARBA00023065"/>
    </source>
</evidence>
<evidence type="ECO:0000256" key="14">
    <source>
        <dbReference type="ARBA" id="ARBA00023288"/>
    </source>
</evidence>
<evidence type="ECO:0000313" key="18">
    <source>
        <dbReference type="EMBL" id="GAO29551.1"/>
    </source>
</evidence>
<keyword evidence="13" id="KW-0998">Cell outer membrane</keyword>
<dbReference type="InterPro" id="IPR054765">
    <property type="entry name" value="SLBB_dom"/>
</dbReference>
<dbReference type="PROSITE" id="PS51257">
    <property type="entry name" value="PROKAR_LIPOPROTEIN"/>
    <property type="match status" value="1"/>
</dbReference>
<feature type="transmembrane region" description="Helical" evidence="15">
    <location>
        <begin position="6"/>
        <end position="24"/>
    </location>
</feature>
<evidence type="ECO:0000259" key="16">
    <source>
        <dbReference type="Pfam" id="PF02563"/>
    </source>
</evidence>
<dbReference type="GO" id="GO:0006811">
    <property type="term" value="P:monoatomic ion transport"/>
    <property type="evidence" value="ECO:0007669"/>
    <property type="project" value="UniProtKB-KW"/>
</dbReference>
<evidence type="ECO:0000256" key="11">
    <source>
        <dbReference type="ARBA" id="ARBA00023136"/>
    </source>
</evidence>
<keyword evidence="14" id="KW-0449">Lipoprotein</keyword>
<dbReference type="EMBL" id="BAZW01000010">
    <property type="protein sequence ID" value="GAO29551.1"/>
    <property type="molecule type" value="Genomic_DNA"/>
</dbReference>
<dbReference type="PANTHER" id="PTHR33619">
    <property type="entry name" value="POLYSACCHARIDE EXPORT PROTEIN GFCE-RELATED"/>
    <property type="match status" value="1"/>
</dbReference>
<dbReference type="Pfam" id="PF22461">
    <property type="entry name" value="SLBB_2"/>
    <property type="match status" value="1"/>
</dbReference>
<evidence type="ECO:0000256" key="7">
    <source>
        <dbReference type="ARBA" id="ARBA00022729"/>
    </source>
</evidence>
<protein>
    <submittedName>
        <fullName evidence="18">Polysaccharide export outer membrane protein</fullName>
    </submittedName>
</protein>
<feature type="domain" description="Polysaccharide export protein N-terminal" evidence="16">
    <location>
        <begin position="49"/>
        <end position="136"/>
    </location>
</feature>
<comment type="similarity">
    <text evidence="2">Belongs to the BexD/CtrA/VexA family.</text>
</comment>
<dbReference type="STRING" id="1236989.JCM15548_11750"/>
<keyword evidence="10" id="KW-0626">Porin</keyword>
<dbReference type="GO" id="GO:0009279">
    <property type="term" value="C:cell outer membrane"/>
    <property type="evidence" value="ECO:0007669"/>
    <property type="project" value="UniProtKB-SubCell"/>
</dbReference>
<keyword evidence="8" id="KW-0625">Polysaccharide transport</keyword>
<keyword evidence="6 15" id="KW-0812">Transmembrane</keyword>
<dbReference type="InterPro" id="IPR049712">
    <property type="entry name" value="Poly_export"/>
</dbReference>
<evidence type="ECO:0000256" key="15">
    <source>
        <dbReference type="SAM" id="Phobius"/>
    </source>
</evidence>
<keyword evidence="9" id="KW-0406">Ion transport</keyword>
<gene>
    <name evidence="18" type="ORF">JCM15548_11750</name>
</gene>
<evidence type="ECO:0000256" key="10">
    <source>
        <dbReference type="ARBA" id="ARBA00023114"/>
    </source>
</evidence>
<name>A0A0E9LWQ4_9BACT</name>
<keyword evidence="19" id="KW-1185">Reference proteome</keyword>
<reference evidence="18 19" key="1">
    <citation type="journal article" date="2015" name="Microbes Environ.">
        <title>Distribution and evolution of nitrogen fixation genes in the phylum bacteroidetes.</title>
        <authorList>
            <person name="Inoue J."/>
            <person name="Oshima K."/>
            <person name="Suda W."/>
            <person name="Sakamoto M."/>
            <person name="Iino T."/>
            <person name="Noda S."/>
            <person name="Hongoh Y."/>
            <person name="Hattori M."/>
            <person name="Ohkuma M."/>
        </authorList>
    </citation>
    <scope>NUCLEOTIDE SEQUENCE [LARGE SCALE GENOMIC DNA]</scope>
    <source>
        <strain evidence="18">JCM 15548</strain>
    </source>
</reference>
<sequence length="260" mass="28846">MKSTIKIYLLSIVGVFSVMSCVPLKESIYLQGDMAINLEDLEGQYKIDKADYLVKPNDLLYIRVTSLDDRSSAFLNNESGYNAMAGNAMSASLLGYRVGLDGAIDYPFLGKIYVAGLSLQEVAEKVELAASKFIDQSGAIVKLLNDHVTVMGEVKSPGRFLMNSEEISILEAVALSGDMTDFANRKRIRLIRKDGETPQMIVIDTTDEKIMFSPYFYLKPGDIVYVEPRRLKQWNLTAIPLGLAMSVVSASILVYSLMLR</sequence>
<evidence type="ECO:0000256" key="12">
    <source>
        <dbReference type="ARBA" id="ARBA00023139"/>
    </source>
</evidence>
<dbReference type="InterPro" id="IPR003715">
    <property type="entry name" value="Poly_export_N"/>
</dbReference>
<evidence type="ECO:0000313" key="19">
    <source>
        <dbReference type="Proteomes" id="UP000032900"/>
    </source>
</evidence>